<dbReference type="PROSITE" id="PS50186">
    <property type="entry name" value="DEP"/>
    <property type="match status" value="2"/>
</dbReference>
<dbReference type="GO" id="GO:0007186">
    <property type="term" value="P:G protein-coupled receptor signaling pathway"/>
    <property type="evidence" value="ECO:0007669"/>
    <property type="project" value="TreeGrafter"/>
</dbReference>
<dbReference type="GO" id="GO:0035556">
    <property type="term" value="P:intracellular signal transduction"/>
    <property type="evidence" value="ECO:0007669"/>
    <property type="project" value="InterPro"/>
</dbReference>
<dbReference type="AlphaFoldDB" id="A0A9W9ZLC4"/>
<feature type="compositionally biased region" description="Low complexity" evidence="1">
    <location>
        <begin position="258"/>
        <end position="278"/>
    </location>
</feature>
<protein>
    <submittedName>
        <fullName evidence="4">Uncharacterized protein</fullName>
    </submittedName>
</protein>
<evidence type="ECO:0000259" key="3">
    <source>
        <dbReference type="PROSITE" id="PS50186"/>
    </source>
</evidence>
<organism evidence="4 5">
    <name type="scientific">Desmophyllum pertusum</name>
    <dbReference type="NCBI Taxonomy" id="174260"/>
    <lineage>
        <taxon>Eukaryota</taxon>
        <taxon>Metazoa</taxon>
        <taxon>Cnidaria</taxon>
        <taxon>Anthozoa</taxon>
        <taxon>Hexacorallia</taxon>
        <taxon>Scleractinia</taxon>
        <taxon>Caryophylliina</taxon>
        <taxon>Caryophylliidae</taxon>
        <taxon>Desmophyllum</taxon>
    </lineage>
</organism>
<evidence type="ECO:0000313" key="5">
    <source>
        <dbReference type="Proteomes" id="UP001163046"/>
    </source>
</evidence>
<reference evidence="4" key="1">
    <citation type="submission" date="2023-01" db="EMBL/GenBank/DDBJ databases">
        <title>Genome assembly of the deep-sea coral Lophelia pertusa.</title>
        <authorList>
            <person name="Herrera S."/>
            <person name="Cordes E."/>
        </authorList>
    </citation>
    <scope>NUCLEOTIDE SEQUENCE</scope>
    <source>
        <strain evidence="4">USNM1676648</strain>
        <tissue evidence="4">Polyp</tissue>
    </source>
</reference>
<dbReference type="InterPro" id="IPR036390">
    <property type="entry name" value="WH_DNA-bd_sf"/>
</dbReference>
<dbReference type="SUPFAM" id="SSF50156">
    <property type="entry name" value="PDZ domain-like"/>
    <property type="match status" value="1"/>
</dbReference>
<dbReference type="InterPro" id="IPR036034">
    <property type="entry name" value="PDZ_sf"/>
</dbReference>
<dbReference type="GO" id="GO:0005886">
    <property type="term" value="C:plasma membrane"/>
    <property type="evidence" value="ECO:0007669"/>
    <property type="project" value="TreeGrafter"/>
</dbReference>
<feature type="domain" description="DEP" evidence="3">
    <location>
        <begin position="26"/>
        <end position="100"/>
    </location>
</feature>
<dbReference type="OrthoDB" id="39497at2759"/>
<comment type="caution">
    <text evidence="4">The sequence shown here is derived from an EMBL/GenBank/DDBJ whole genome shotgun (WGS) entry which is preliminary data.</text>
</comment>
<dbReference type="Pfam" id="PF00610">
    <property type="entry name" value="DEP"/>
    <property type="match status" value="2"/>
</dbReference>
<evidence type="ECO:0000256" key="1">
    <source>
        <dbReference type="SAM" id="MobiDB-lite"/>
    </source>
</evidence>
<dbReference type="InterPro" id="IPR036388">
    <property type="entry name" value="WH-like_DNA-bd_sf"/>
</dbReference>
<dbReference type="InterPro" id="IPR051832">
    <property type="entry name" value="mTOR-Rac_regulators"/>
</dbReference>
<dbReference type="GO" id="GO:0023051">
    <property type="term" value="P:regulation of signaling"/>
    <property type="evidence" value="ECO:0007669"/>
    <property type="project" value="TreeGrafter"/>
</dbReference>
<dbReference type="SMART" id="SM00049">
    <property type="entry name" value="DEP"/>
    <property type="match status" value="2"/>
</dbReference>
<keyword evidence="5" id="KW-1185">Reference proteome</keyword>
<dbReference type="Proteomes" id="UP001163046">
    <property type="component" value="Unassembled WGS sequence"/>
</dbReference>
<dbReference type="GO" id="GO:0005096">
    <property type="term" value="F:GTPase activator activity"/>
    <property type="evidence" value="ECO:0007669"/>
    <property type="project" value="TreeGrafter"/>
</dbReference>
<dbReference type="GO" id="GO:0005085">
    <property type="term" value="F:guanyl-nucleotide exchange factor activity"/>
    <property type="evidence" value="ECO:0007669"/>
    <property type="project" value="TreeGrafter"/>
</dbReference>
<sequence length="382" mass="43886">MTDQLSLKALQIILVGEHLRNRLHAEQDPAMIRDRRYHLRMYSSCFVSRDLVDWLIRNGDSNTRGGAVQCMNILLENSIIHHVCDDHQFKDEMLYYRFRRDDDTTVLNPDLVVIYRGCDIYYRAKNEDCHLIKSRPCHDFVYRNCFTGCELVDWLIQSSEVSDRVQGVALGRELLDQEIIKHVTDEFHFRDETIFYQFMIDKVVHKKMIDTLGIVDDKLPGSPRNFRRRNLPPLNTQKSSPVPFAKERPGLDEPFDYQRSPDSPDFFPSSGSPSQSPRPVIVREITAEELLDPNGPFVTKTISVKSDAVGFGFVVRGSSPVYIQTVDPKGPAAAAGLKVRMFLKCVNGKDVLYWNHREVSQEILRGQNIVNLVVMTHFKGAQ</sequence>
<dbReference type="Gene3D" id="1.10.10.10">
    <property type="entry name" value="Winged helix-like DNA-binding domain superfamily/Winged helix DNA-binding domain"/>
    <property type="match status" value="2"/>
</dbReference>
<dbReference type="CDD" id="cd04371">
    <property type="entry name" value="DEP"/>
    <property type="match status" value="1"/>
</dbReference>
<feature type="domain" description="DEP" evidence="3">
    <location>
        <begin position="141"/>
        <end position="200"/>
    </location>
</feature>
<dbReference type="SUPFAM" id="SSF46785">
    <property type="entry name" value="Winged helix' DNA-binding domain"/>
    <property type="match status" value="2"/>
</dbReference>
<dbReference type="SMART" id="SM00228">
    <property type="entry name" value="PDZ"/>
    <property type="match status" value="1"/>
</dbReference>
<dbReference type="InterPro" id="IPR001478">
    <property type="entry name" value="PDZ"/>
</dbReference>
<evidence type="ECO:0000313" key="4">
    <source>
        <dbReference type="EMBL" id="KAJ7382104.1"/>
    </source>
</evidence>
<dbReference type="PANTHER" id="PTHR22829">
    <property type="entry name" value="DEP DOMAIN PROTEIN"/>
    <property type="match status" value="1"/>
</dbReference>
<dbReference type="InterPro" id="IPR000591">
    <property type="entry name" value="DEP_dom"/>
</dbReference>
<accession>A0A9W9ZLC4</accession>
<gene>
    <name evidence="4" type="ORF">OS493_036943</name>
</gene>
<proteinExistence type="predicted"/>
<name>A0A9W9ZLC4_9CNID</name>
<evidence type="ECO:0000259" key="2">
    <source>
        <dbReference type="PROSITE" id="PS50106"/>
    </source>
</evidence>
<feature type="region of interest" description="Disordered" evidence="1">
    <location>
        <begin position="223"/>
        <end position="278"/>
    </location>
</feature>
<dbReference type="EMBL" id="MU825938">
    <property type="protein sequence ID" value="KAJ7382104.1"/>
    <property type="molecule type" value="Genomic_DNA"/>
</dbReference>
<dbReference type="Gene3D" id="2.30.42.10">
    <property type="match status" value="1"/>
</dbReference>
<dbReference type="PROSITE" id="PS50106">
    <property type="entry name" value="PDZ"/>
    <property type="match status" value="1"/>
</dbReference>
<dbReference type="PANTHER" id="PTHR22829:SF16">
    <property type="entry name" value="PH DOMAIN-CONTAINING PROTEIN"/>
    <property type="match status" value="1"/>
</dbReference>
<feature type="domain" description="PDZ" evidence="2">
    <location>
        <begin position="301"/>
        <end position="378"/>
    </location>
</feature>